<keyword evidence="4" id="KW-1133">Transmembrane helix</keyword>
<keyword evidence="3" id="KW-0175">Coiled coil</keyword>
<dbReference type="KEGG" id="tgb:HG536_0D00890"/>
<feature type="coiled-coil region" evidence="3">
    <location>
        <begin position="386"/>
        <end position="420"/>
    </location>
</feature>
<proteinExistence type="inferred from homology"/>
<name>A0A7G3ZGD1_9SACH</name>
<dbReference type="Gene3D" id="3.40.50.720">
    <property type="entry name" value="NAD(P)-binding Rossmann-like Domain"/>
    <property type="match status" value="1"/>
</dbReference>
<dbReference type="OrthoDB" id="191979at2759"/>
<dbReference type="PANTHER" id="PTHR24320">
    <property type="entry name" value="RETINOL DEHYDROGENASE"/>
    <property type="match status" value="1"/>
</dbReference>
<dbReference type="InterPro" id="IPR002347">
    <property type="entry name" value="SDR_fam"/>
</dbReference>
<dbReference type="AlphaFoldDB" id="A0A7G3ZGD1"/>
<dbReference type="Pfam" id="PF00106">
    <property type="entry name" value="adh_short"/>
    <property type="match status" value="1"/>
</dbReference>
<dbReference type="RefSeq" id="XP_037139242.1">
    <property type="nucleotide sequence ID" value="XM_037283346.1"/>
</dbReference>
<gene>
    <name evidence="5" type="ORF">HG536_0D00890</name>
</gene>
<feature type="transmembrane region" description="Helical" evidence="4">
    <location>
        <begin position="319"/>
        <end position="337"/>
    </location>
</feature>
<keyword evidence="2" id="KW-0560">Oxidoreductase</keyword>
<dbReference type="GO" id="GO:0016491">
    <property type="term" value="F:oxidoreductase activity"/>
    <property type="evidence" value="ECO:0007669"/>
    <property type="project" value="UniProtKB-KW"/>
</dbReference>
<evidence type="ECO:0008006" key="7">
    <source>
        <dbReference type="Google" id="ProtNLM"/>
    </source>
</evidence>
<organism evidence="5 6">
    <name type="scientific">Torulaspora globosa</name>
    <dbReference type="NCBI Taxonomy" id="48254"/>
    <lineage>
        <taxon>Eukaryota</taxon>
        <taxon>Fungi</taxon>
        <taxon>Dikarya</taxon>
        <taxon>Ascomycota</taxon>
        <taxon>Saccharomycotina</taxon>
        <taxon>Saccharomycetes</taxon>
        <taxon>Saccharomycetales</taxon>
        <taxon>Saccharomycetaceae</taxon>
        <taxon>Torulaspora</taxon>
    </lineage>
</organism>
<dbReference type="PANTHER" id="PTHR24320:SF285">
    <property type="entry name" value="RETINOL DEHYDROGENASE 14"/>
    <property type="match status" value="1"/>
</dbReference>
<evidence type="ECO:0000256" key="2">
    <source>
        <dbReference type="ARBA" id="ARBA00023002"/>
    </source>
</evidence>
<accession>A0A7G3ZGD1</accession>
<sequence length="421" mass="47846">MKNALSKKTTSVSDDLDSQHSCKAARMPINVIGTALMEGTDKIPYYTEIKALAPYVITAGVVKYWSRGTTNTWERKLHGKVYLVTGATSQGMGTSVVLEMARLGAQLIILTRNVDEWSTEWVHDLRERSGNDLIYMEKCDLSNLYQVRKFATGWLDNSPPRRLDGVIVMSGDMEPWGVPRLSKPLRKSSADGLELQIATNYAGVFHLLDLLQPSFKAQPPDRDIRIIVTTCWLQSMGNVELKDPLWQNVKYDSSLKFFASSKLQLSLCMLELQRRIAKGIRKQQKDGVERTGRNVSVTLVQPGTMRSHSLRRVLSNGSVILLLLLYCMVLYPFLFLLTKSGRRGAQSVLYALMTPELEEVNLKEDEVKYISDCSIVKLVRKEFQDEALQRELYDSTRNEIEKLEKKMAVKRNARKKTTSRQ</sequence>
<keyword evidence="4" id="KW-0812">Transmembrane</keyword>
<dbReference type="Proteomes" id="UP000515788">
    <property type="component" value="Chromosome 4"/>
</dbReference>
<protein>
    <recommendedName>
        <fullName evidence="7">Ketoreductase (KR) domain-containing protein</fullName>
    </recommendedName>
</protein>
<keyword evidence="4" id="KW-0472">Membrane</keyword>
<evidence type="ECO:0000256" key="3">
    <source>
        <dbReference type="SAM" id="Coils"/>
    </source>
</evidence>
<reference evidence="5 6" key="1">
    <citation type="submission" date="2020-06" db="EMBL/GenBank/DDBJ databases">
        <title>The yeast mating-type switching endonuclease HO is a domesticated member of an unorthodox homing genetic element family.</title>
        <authorList>
            <person name="Coughlan A.Y."/>
            <person name="Lombardi L."/>
            <person name="Braun-Galleani S."/>
            <person name="Martos A.R."/>
            <person name="Galeote V."/>
            <person name="Bigey F."/>
            <person name="Dequin S."/>
            <person name="Byrne K.P."/>
            <person name="Wolfe K.H."/>
        </authorList>
    </citation>
    <scope>NUCLEOTIDE SEQUENCE [LARGE SCALE GENOMIC DNA]</scope>
    <source>
        <strain evidence="5 6">CBS764</strain>
    </source>
</reference>
<dbReference type="InterPro" id="IPR036291">
    <property type="entry name" value="NAD(P)-bd_dom_sf"/>
</dbReference>
<dbReference type="EMBL" id="CP059249">
    <property type="protein sequence ID" value="QLL32567.1"/>
    <property type="molecule type" value="Genomic_DNA"/>
</dbReference>
<dbReference type="GeneID" id="59325735"/>
<evidence type="ECO:0000313" key="5">
    <source>
        <dbReference type="EMBL" id="QLL32567.1"/>
    </source>
</evidence>
<dbReference type="SUPFAM" id="SSF51735">
    <property type="entry name" value="NAD(P)-binding Rossmann-fold domains"/>
    <property type="match status" value="1"/>
</dbReference>
<comment type="similarity">
    <text evidence="1">Belongs to the short-chain dehydrogenases/reductases (SDR) family.</text>
</comment>
<evidence type="ECO:0000313" key="6">
    <source>
        <dbReference type="Proteomes" id="UP000515788"/>
    </source>
</evidence>
<evidence type="ECO:0000256" key="4">
    <source>
        <dbReference type="SAM" id="Phobius"/>
    </source>
</evidence>
<keyword evidence="6" id="KW-1185">Reference proteome</keyword>
<evidence type="ECO:0000256" key="1">
    <source>
        <dbReference type="ARBA" id="ARBA00006484"/>
    </source>
</evidence>